<evidence type="ECO:0000313" key="1">
    <source>
        <dbReference type="EMBL" id="OAY70747.1"/>
    </source>
</evidence>
<dbReference type="EMBL" id="LSRQ01003777">
    <property type="protein sequence ID" value="OAY70747.1"/>
    <property type="molecule type" value="Genomic_DNA"/>
</dbReference>
<proteinExistence type="predicted"/>
<gene>
    <name evidence="1" type="ORF">ACMD2_03244</name>
</gene>
<sequence>RGSSYYIVIRISKHGSSTWSVILSPFLGAGARVRRRSNATGQHSLIREEPGFKFRSQATLFQSPRQTYLGKQSTKLPFSAKGTVDLGYL</sequence>
<feature type="non-terminal residue" evidence="1">
    <location>
        <position position="89"/>
    </location>
</feature>
<accession>A0A199V0Z3</accession>
<name>A0A199V0Z3_ANACO</name>
<dbReference type="AlphaFoldDB" id="A0A199V0Z3"/>
<dbReference type="Proteomes" id="UP000092600">
    <property type="component" value="Unassembled WGS sequence"/>
</dbReference>
<comment type="caution">
    <text evidence="1">The sequence shown here is derived from an EMBL/GenBank/DDBJ whole genome shotgun (WGS) entry which is preliminary data.</text>
</comment>
<protein>
    <submittedName>
        <fullName evidence="1">Uncharacterized protein</fullName>
    </submittedName>
</protein>
<reference evidence="1 2" key="1">
    <citation type="journal article" date="2016" name="DNA Res.">
        <title>The draft genome of MD-2 pineapple using hybrid error correction of long reads.</title>
        <authorList>
            <person name="Redwan R.M."/>
            <person name="Saidin A."/>
            <person name="Kumar S.V."/>
        </authorList>
    </citation>
    <scope>NUCLEOTIDE SEQUENCE [LARGE SCALE GENOMIC DNA]</scope>
    <source>
        <strain evidence="2">cv. MD2</strain>
        <tissue evidence="1">Leaf</tissue>
    </source>
</reference>
<feature type="non-terminal residue" evidence="1">
    <location>
        <position position="1"/>
    </location>
</feature>
<organism evidence="1 2">
    <name type="scientific">Ananas comosus</name>
    <name type="common">Pineapple</name>
    <name type="synonym">Ananas ananas</name>
    <dbReference type="NCBI Taxonomy" id="4615"/>
    <lineage>
        <taxon>Eukaryota</taxon>
        <taxon>Viridiplantae</taxon>
        <taxon>Streptophyta</taxon>
        <taxon>Embryophyta</taxon>
        <taxon>Tracheophyta</taxon>
        <taxon>Spermatophyta</taxon>
        <taxon>Magnoliopsida</taxon>
        <taxon>Liliopsida</taxon>
        <taxon>Poales</taxon>
        <taxon>Bromeliaceae</taxon>
        <taxon>Bromelioideae</taxon>
        <taxon>Ananas</taxon>
    </lineage>
</organism>
<evidence type="ECO:0000313" key="2">
    <source>
        <dbReference type="Proteomes" id="UP000092600"/>
    </source>
</evidence>